<evidence type="ECO:0000256" key="5">
    <source>
        <dbReference type="PROSITE-ProRule" id="PRU01161"/>
    </source>
</evidence>
<evidence type="ECO:0000256" key="4">
    <source>
        <dbReference type="ARBA" id="ARBA00023098"/>
    </source>
</evidence>
<evidence type="ECO:0000256" key="3">
    <source>
        <dbReference type="ARBA" id="ARBA00022963"/>
    </source>
</evidence>
<comment type="caution">
    <text evidence="5">Lacks conserved residue(s) required for the propagation of feature annotation.</text>
</comment>
<keyword evidence="10" id="KW-1185">Reference proteome</keyword>
<gene>
    <name evidence="9" type="ORF">E3N88_22087</name>
</gene>
<dbReference type="EC" id="3.1.1.-" evidence="6"/>
<evidence type="ECO:0000313" key="10">
    <source>
        <dbReference type="Proteomes" id="UP000326396"/>
    </source>
</evidence>
<accession>A0A5N6N9D6</accession>
<reference evidence="9 10" key="1">
    <citation type="submission" date="2019-05" db="EMBL/GenBank/DDBJ databases">
        <title>Mikania micrantha, genome provides insights into the molecular mechanism of rapid growth.</title>
        <authorList>
            <person name="Liu B."/>
        </authorList>
    </citation>
    <scope>NUCLEOTIDE SEQUENCE [LARGE SCALE GENOMIC DNA]</scope>
    <source>
        <strain evidence="9">NLD-2019</strain>
        <tissue evidence="9">Leaf</tissue>
    </source>
</reference>
<dbReference type="InterPro" id="IPR016035">
    <property type="entry name" value="Acyl_Trfase/lysoPLipase"/>
</dbReference>
<dbReference type="EMBL" id="SZYD01000012">
    <property type="protein sequence ID" value="KAD4584486.1"/>
    <property type="molecule type" value="Genomic_DNA"/>
</dbReference>
<comment type="similarity">
    <text evidence="1 6">Belongs to the patatin family.</text>
</comment>
<evidence type="ECO:0000259" key="8">
    <source>
        <dbReference type="PROSITE" id="PS51635"/>
    </source>
</evidence>
<feature type="domain" description="PNPLA" evidence="8">
    <location>
        <begin position="33"/>
        <end position="234"/>
    </location>
</feature>
<sequence length="386" mass="42432">MAVEISRVTLEIFSKLEKKWLAHSEGSKKTRVLSIDGGGTTGIISGTYLIHLENQIQAKTGDSNARIIDFFDIIAGTGIGALLAVMINADDGNGRPMFTAREAVKFMNDNRNELFSVKTVGIFRRRRMFSGKRMDKVLKQVLTRDDGKVLTMKDMCKPLLVPCFDLNTSAPFVFSRADASESVSFDFELWQVIRATSADPSMFKPVPLTSVDEKTSCLAVDGGLVMNNPTSIAVTHALHNKRDFPALTGVDDLVVISIGNGSLSVSPNRKFNRHGQCRTSSVVDIVLDGVSETVDQMFGNAFSWNRTDYVRIQSSHYTNGSMGPTMEEVLMEQGVESLPFGGKRLLTETNGQRIESFVQRLVASRRSSLPPSPCKDTTVTPLVHGR</sequence>
<dbReference type="GO" id="GO:0016787">
    <property type="term" value="F:hydrolase activity"/>
    <property type="evidence" value="ECO:0007669"/>
    <property type="project" value="UniProtKB-KW"/>
</dbReference>
<organism evidence="9 10">
    <name type="scientific">Mikania micrantha</name>
    <name type="common">bitter vine</name>
    <dbReference type="NCBI Taxonomy" id="192012"/>
    <lineage>
        <taxon>Eukaryota</taxon>
        <taxon>Viridiplantae</taxon>
        <taxon>Streptophyta</taxon>
        <taxon>Embryophyta</taxon>
        <taxon>Tracheophyta</taxon>
        <taxon>Spermatophyta</taxon>
        <taxon>Magnoliopsida</taxon>
        <taxon>eudicotyledons</taxon>
        <taxon>Gunneridae</taxon>
        <taxon>Pentapetalae</taxon>
        <taxon>asterids</taxon>
        <taxon>campanulids</taxon>
        <taxon>Asterales</taxon>
        <taxon>Asteraceae</taxon>
        <taxon>Asteroideae</taxon>
        <taxon>Heliantheae alliance</taxon>
        <taxon>Eupatorieae</taxon>
        <taxon>Mikania</taxon>
    </lineage>
</organism>
<dbReference type="GO" id="GO:0016042">
    <property type="term" value="P:lipid catabolic process"/>
    <property type="evidence" value="ECO:0007669"/>
    <property type="project" value="UniProtKB-KW"/>
</dbReference>
<feature type="region of interest" description="Disordered" evidence="7">
    <location>
        <begin position="367"/>
        <end position="386"/>
    </location>
</feature>
<evidence type="ECO:0000256" key="2">
    <source>
        <dbReference type="ARBA" id="ARBA00022801"/>
    </source>
</evidence>
<keyword evidence="2 6" id="KW-0378">Hydrolase</keyword>
<feature type="short sequence motif" description="GXGXXG" evidence="5">
    <location>
        <begin position="37"/>
        <end position="42"/>
    </location>
</feature>
<feature type="compositionally biased region" description="Polar residues" evidence="7">
    <location>
        <begin position="367"/>
        <end position="380"/>
    </location>
</feature>
<feature type="short sequence motif" description="DGA/G" evidence="5">
    <location>
        <begin position="221"/>
        <end position="223"/>
    </location>
</feature>
<name>A0A5N6N9D6_9ASTR</name>
<dbReference type="PANTHER" id="PTHR32241:SF13">
    <property type="entry name" value="INACTIVE PATATIN-LIKE PROTEIN 9-RELATED"/>
    <property type="match status" value="1"/>
</dbReference>
<comment type="domain">
    <text evidence="6">The nitrogen atoms of the two glycine residues in the GGXR motif define the oxyanion hole, and stabilize the oxyanion that forms during the nucleophilic attack by the catalytic serine during substrate cleavage.</text>
</comment>
<keyword evidence="4 6" id="KW-0443">Lipid metabolism</keyword>
<dbReference type="AlphaFoldDB" id="A0A5N6N9D6"/>
<dbReference type="PANTHER" id="PTHR32241">
    <property type="entry name" value="PATATIN-LIKE PROTEIN 6"/>
    <property type="match status" value="1"/>
</dbReference>
<dbReference type="Gene3D" id="3.40.1090.10">
    <property type="entry name" value="Cytosolic phospholipase A2 catalytic domain"/>
    <property type="match status" value="1"/>
</dbReference>
<dbReference type="Proteomes" id="UP000326396">
    <property type="component" value="Linkage Group LG2"/>
</dbReference>
<dbReference type="Pfam" id="PF01734">
    <property type="entry name" value="Patatin"/>
    <property type="match status" value="1"/>
</dbReference>
<proteinExistence type="inferred from homology"/>
<dbReference type="SUPFAM" id="SSF52151">
    <property type="entry name" value="FabD/lysophospholipase-like"/>
    <property type="match status" value="1"/>
</dbReference>
<evidence type="ECO:0000313" key="9">
    <source>
        <dbReference type="EMBL" id="KAD4584486.1"/>
    </source>
</evidence>
<comment type="caution">
    <text evidence="9">The sequence shown here is derived from an EMBL/GenBank/DDBJ whole genome shotgun (WGS) entry which is preliminary data.</text>
</comment>
<keyword evidence="3 6" id="KW-0442">Lipid degradation</keyword>
<dbReference type="InterPro" id="IPR002641">
    <property type="entry name" value="PNPLA_dom"/>
</dbReference>
<protein>
    <recommendedName>
        <fullName evidence="6">Patatin</fullName>
        <ecNumber evidence="6">3.1.1.-</ecNumber>
    </recommendedName>
</protein>
<dbReference type="OrthoDB" id="630895at2759"/>
<dbReference type="PROSITE" id="PS51635">
    <property type="entry name" value="PNPLA"/>
    <property type="match status" value="1"/>
</dbReference>
<evidence type="ECO:0000256" key="7">
    <source>
        <dbReference type="SAM" id="MobiDB-lite"/>
    </source>
</evidence>
<evidence type="ECO:0000256" key="1">
    <source>
        <dbReference type="ARBA" id="ARBA00010240"/>
    </source>
</evidence>
<comment type="function">
    <text evidence="6">Lipolytic acyl hydrolase (LAH).</text>
</comment>
<evidence type="ECO:0000256" key="6">
    <source>
        <dbReference type="RuleBase" id="RU361262"/>
    </source>
</evidence>